<dbReference type="PROSITE" id="PS50943">
    <property type="entry name" value="HTH_CROC1"/>
    <property type="match status" value="1"/>
</dbReference>
<reference evidence="2" key="2">
    <citation type="submission" date="2013-06" db="EMBL/GenBank/DDBJ databases">
        <title>Draft genome sequence of Clostridium hylemonae (DSM 15053).</title>
        <authorList>
            <person name="Sudarsanam P."/>
            <person name="Ley R."/>
            <person name="Guruge J."/>
            <person name="Turnbaugh P.J."/>
            <person name="Mahowald M."/>
            <person name="Liep D."/>
            <person name="Gordon J."/>
        </authorList>
    </citation>
    <scope>NUCLEOTIDE SEQUENCE</scope>
    <source>
        <strain evidence="2">DSM 15053</strain>
    </source>
</reference>
<feature type="domain" description="HTH cro/C1-type" evidence="1">
    <location>
        <begin position="19"/>
        <end position="50"/>
    </location>
</feature>
<reference evidence="2" key="1">
    <citation type="submission" date="2009-02" db="EMBL/GenBank/DDBJ databases">
        <authorList>
            <person name="Fulton L."/>
            <person name="Clifton S."/>
            <person name="Fulton B."/>
            <person name="Xu J."/>
            <person name="Minx P."/>
            <person name="Pepin K.H."/>
            <person name="Johnson M."/>
            <person name="Bhonagiri V."/>
            <person name="Nash W.E."/>
            <person name="Mardis E.R."/>
            <person name="Wilson R.K."/>
        </authorList>
    </citation>
    <scope>NUCLEOTIDE SEQUENCE [LARGE SCALE GENOMIC DNA]</scope>
    <source>
        <strain evidence="2">DSM 15053</strain>
    </source>
</reference>
<evidence type="ECO:0000259" key="1">
    <source>
        <dbReference type="PROSITE" id="PS50943"/>
    </source>
</evidence>
<dbReference type="InterPro" id="IPR010982">
    <property type="entry name" value="Lambda_DNA-bd_dom_sf"/>
</dbReference>
<keyword evidence="3" id="KW-1185">Reference proteome</keyword>
<comment type="caution">
    <text evidence="2">The sequence shown here is derived from an EMBL/GenBank/DDBJ whole genome shotgun (WGS) entry which is preliminary data.</text>
</comment>
<dbReference type="Gene3D" id="1.10.260.40">
    <property type="entry name" value="lambda repressor-like DNA-binding domains"/>
    <property type="match status" value="1"/>
</dbReference>
<dbReference type="Proteomes" id="UP000004893">
    <property type="component" value="Unassembled WGS sequence"/>
</dbReference>
<gene>
    <name evidence="2" type="ORF">CLOHYLEM_07682</name>
</gene>
<organism evidence="2 3">
    <name type="scientific">[Clostridium] hylemonae DSM 15053</name>
    <dbReference type="NCBI Taxonomy" id="553973"/>
    <lineage>
        <taxon>Bacteria</taxon>
        <taxon>Bacillati</taxon>
        <taxon>Bacillota</taxon>
        <taxon>Clostridia</taxon>
        <taxon>Lachnospirales</taxon>
        <taxon>Lachnospiraceae</taxon>
    </lineage>
</organism>
<sequence length="55" mass="6327">MKKKNVSTYKLITTYNFNKGTIYHLKRGDNVTISTLAILCQILECSISDIVEIKY</sequence>
<evidence type="ECO:0000313" key="3">
    <source>
        <dbReference type="Proteomes" id="UP000004893"/>
    </source>
</evidence>
<dbReference type="Pfam" id="PF13443">
    <property type="entry name" value="HTH_26"/>
    <property type="match status" value="1"/>
</dbReference>
<dbReference type="HOGENOM" id="CLU_066192_31_1_9"/>
<name>C0C6E5_9FIRM</name>
<proteinExistence type="predicted"/>
<dbReference type="GO" id="GO:0003677">
    <property type="term" value="F:DNA binding"/>
    <property type="evidence" value="ECO:0007669"/>
    <property type="project" value="InterPro"/>
</dbReference>
<dbReference type="SUPFAM" id="SSF47413">
    <property type="entry name" value="lambda repressor-like DNA-binding domains"/>
    <property type="match status" value="1"/>
</dbReference>
<dbReference type="InterPro" id="IPR001387">
    <property type="entry name" value="Cro/C1-type_HTH"/>
</dbReference>
<accession>C0C6E5</accession>
<dbReference type="AlphaFoldDB" id="C0C6E5"/>
<dbReference type="STRING" id="553973.CLOHYLEM_07682"/>
<evidence type="ECO:0000313" key="2">
    <source>
        <dbReference type="EMBL" id="EEG72280.1"/>
    </source>
</evidence>
<dbReference type="EMBL" id="ABYI02000042">
    <property type="protein sequence ID" value="EEG72280.1"/>
    <property type="molecule type" value="Genomic_DNA"/>
</dbReference>
<protein>
    <recommendedName>
        <fullName evidence="1">HTH cro/C1-type domain-containing protein</fullName>
    </recommendedName>
</protein>